<accession>A0ABN2UQN3</accession>
<evidence type="ECO:0000256" key="1">
    <source>
        <dbReference type="ARBA" id="ARBA00006484"/>
    </source>
</evidence>
<dbReference type="EMBL" id="BAAAPW010000005">
    <property type="protein sequence ID" value="GAA2041680.1"/>
    <property type="molecule type" value="Genomic_DNA"/>
</dbReference>
<dbReference type="PRINTS" id="PR00080">
    <property type="entry name" value="SDRFAMILY"/>
</dbReference>
<dbReference type="Pfam" id="PF00106">
    <property type="entry name" value="adh_short"/>
    <property type="match status" value="1"/>
</dbReference>
<sequence length="270" mass="26753">MDLALDGAVAIVTGAGRGIGLAVTSTLVAEGARVLAASRTLTPELLELAEREAVVAVAADLTDPAVPGALVEQAAGVGALRILVNNVGGVRPRTGGFASVSDEEWIGTFQLDALTAIRMTRAALAPMRAARRGAVVTVASVNAKLPDPAVIDYSAAKAAVVNFSKSLSKEVGRDGIRVNTVSPGPVATDLWLGDGGVAATFSAAAGGEGGAGAGVSRADVVAGAEASMVTGRFTTPEEVAALVAFLASDRVAGNITGADIVIDGGLTAEL</sequence>
<name>A0ABN2UQN3_9MICO</name>
<dbReference type="SUPFAM" id="SSF51735">
    <property type="entry name" value="NAD(P)-binding Rossmann-fold domains"/>
    <property type="match status" value="1"/>
</dbReference>
<dbReference type="InterPro" id="IPR036291">
    <property type="entry name" value="NAD(P)-bd_dom_sf"/>
</dbReference>
<gene>
    <name evidence="3" type="ORF">GCM10009819_29660</name>
</gene>
<dbReference type="PANTHER" id="PTHR42879">
    <property type="entry name" value="3-OXOACYL-(ACYL-CARRIER-PROTEIN) REDUCTASE"/>
    <property type="match status" value="1"/>
</dbReference>
<keyword evidence="4" id="KW-1185">Reference proteome</keyword>
<dbReference type="Gene3D" id="3.40.50.720">
    <property type="entry name" value="NAD(P)-binding Rossmann-like Domain"/>
    <property type="match status" value="1"/>
</dbReference>
<dbReference type="PANTHER" id="PTHR42879:SF6">
    <property type="entry name" value="NADPH-DEPENDENT REDUCTASE BACG"/>
    <property type="match status" value="1"/>
</dbReference>
<dbReference type="RefSeq" id="WP_344376082.1">
    <property type="nucleotide sequence ID" value="NZ_BAAAPW010000005.1"/>
</dbReference>
<protein>
    <submittedName>
        <fullName evidence="3">SDR family oxidoreductase</fullName>
    </submittedName>
</protein>
<dbReference type="InterPro" id="IPR050259">
    <property type="entry name" value="SDR"/>
</dbReference>
<dbReference type="PRINTS" id="PR00081">
    <property type="entry name" value="GDHRDH"/>
</dbReference>
<comment type="similarity">
    <text evidence="1 2">Belongs to the short-chain dehydrogenases/reductases (SDR) family.</text>
</comment>
<comment type="caution">
    <text evidence="3">The sequence shown here is derived from an EMBL/GenBank/DDBJ whole genome shotgun (WGS) entry which is preliminary data.</text>
</comment>
<evidence type="ECO:0000313" key="3">
    <source>
        <dbReference type="EMBL" id="GAA2041680.1"/>
    </source>
</evidence>
<dbReference type="Proteomes" id="UP001501196">
    <property type="component" value="Unassembled WGS sequence"/>
</dbReference>
<organism evidence="3 4">
    <name type="scientific">Agromyces tropicus</name>
    <dbReference type="NCBI Taxonomy" id="555371"/>
    <lineage>
        <taxon>Bacteria</taxon>
        <taxon>Bacillati</taxon>
        <taxon>Actinomycetota</taxon>
        <taxon>Actinomycetes</taxon>
        <taxon>Micrococcales</taxon>
        <taxon>Microbacteriaceae</taxon>
        <taxon>Agromyces</taxon>
    </lineage>
</organism>
<evidence type="ECO:0000313" key="4">
    <source>
        <dbReference type="Proteomes" id="UP001501196"/>
    </source>
</evidence>
<dbReference type="InterPro" id="IPR020904">
    <property type="entry name" value="Sc_DH/Rdtase_CS"/>
</dbReference>
<dbReference type="InterPro" id="IPR002347">
    <property type="entry name" value="SDR_fam"/>
</dbReference>
<proteinExistence type="inferred from homology"/>
<dbReference type="PROSITE" id="PS00061">
    <property type="entry name" value="ADH_SHORT"/>
    <property type="match status" value="1"/>
</dbReference>
<reference evidence="3 4" key="1">
    <citation type="journal article" date="2019" name="Int. J. Syst. Evol. Microbiol.">
        <title>The Global Catalogue of Microorganisms (GCM) 10K type strain sequencing project: providing services to taxonomists for standard genome sequencing and annotation.</title>
        <authorList>
            <consortium name="The Broad Institute Genomics Platform"/>
            <consortium name="The Broad Institute Genome Sequencing Center for Infectious Disease"/>
            <person name="Wu L."/>
            <person name="Ma J."/>
        </authorList>
    </citation>
    <scope>NUCLEOTIDE SEQUENCE [LARGE SCALE GENOMIC DNA]</scope>
    <source>
        <strain evidence="3 4">JCM 15672</strain>
    </source>
</reference>
<evidence type="ECO:0000256" key="2">
    <source>
        <dbReference type="RuleBase" id="RU000363"/>
    </source>
</evidence>